<dbReference type="OrthoDB" id="190105at2759"/>
<dbReference type="Gene3D" id="1.10.150.280">
    <property type="entry name" value="AF1531-like domain"/>
    <property type="match status" value="1"/>
</dbReference>
<feature type="region of interest" description="Disordered" evidence="3">
    <location>
        <begin position="140"/>
        <end position="405"/>
    </location>
</feature>
<protein>
    <recommendedName>
        <fullName evidence="4">F-box domain-containing protein</fullName>
    </recommendedName>
</protein>
<accession>A0A7R8ZQI7</accession>
<dbReference type="GO" id="GO:0005634">
    <property type="term" value="C:nucleus"/>
    <property type="evidence" value="ECO:0007669"/>
    <property type="project" value="TreeGrafter"/>
</dbReference>
<dbReference type="PROSITE" id="PS50082">
    <property type="entry name" value="WD_REPEATS_2"/>
    <property type="match status" value="4"/>
</dbReference>
<evidence type="ECO:0000256" key="3">
    <source>
        <dbReference type="SAM" id="MobiDB-lite"/>
    </source>
</evidence>
<dbReference type="InterPro" id="IPR001810">
    <property type="entry name" value="F-box_dom"/>
</dbReference>
<dbReference type="InterPro" id="IPR001680">
    <property type="entry name" value="WD40_rpt"/>
</dbReference>
<dbReference type="CDD" id="cd00200">
    <property type="entry name" value="WD40"/>
    <property type="match status" value="1"/>
</dbReference>
<dbReference type="PROSITE" id="PS00678">
    <property type="entry name" value="WD_REPEATS_1"/>
    <property type="match status" value="3"/>
</dbReference>
<proteinExistence type="predicted"/>
<dbReference type="PRINTS" id="PR00320">
    <property type="entry name" value="GPROTEINBRPT"/>
</dbReference>
<dbReference type="EMBL" id="OB661295">
    <property type="protein sequence ID" value="CAD7227892.1"/>
    <property type="molecule type" value="Genomic_DNA"/>
</dbReference>
<reference evidence="5" key="1">
    <citation type="submission" date="2020-11" db="EMBL/GenBank/DDBJ databases">
        <authorList>
            <person name="Tran Van P."/>
        </authorList>
    </citation>
    <scope>NUCLEOTIDE SEQUENCE</scope>
</reference>
<feature type="region of interest" description="Disordered" evidence="3">
    <location>
        <begin position="782"/>
        <end position="819"/>
    </location>
</feature>
<feature type="region of interest" description="Disordered" evidence="3">
    <location>
        <begin position="1"/>
        <end position="47"/>
    </location>
</feature>
<dbReference type="GO" id="GO:0043130">
    <property type="term" value="F:ubiquitin binding"/>
    <property type="evidence" value="ECO:0007669"/>
    <property type="project" value="TreeGrafter"/>
</dbReference>
<dbReference type="InterPro" id="IPR036047">
    <property type="entry name" value="F-box-like_dom_sf"/>
</dbReference>
<organism evidence="5">
    <name type="scientific">Cyprideis torosa</name>
    <dbReference type="NCBI Taxonomy" id="163714"/>
    <lineage>
        <taxon>Eukaryota</taxon>
        <taxon>Metazoa</taxon>
        <taxon>Ecdysozoa</taxon>
        <taxon>Arthropoda</taxon>
        <taxon>Crustacea</taxon>
        <taxon>Oligostraca</taxon>
        <taxon>Ostracoda</taxon>
        <taxon>Podocopa</taxon>
        <taxon>Podocopida</taxon>
        <taxon>Cytherocopina</taxon>
        <taxon>Cytheroidea</taxon>
        <taxon>Cytherideidae</taxon>
        <taxon>Cyprideis</taxon>
    </lineage>
</organism>
<evidence type="ECO:0000313" key="5">
    <source>
        <dbReference type="EMBL" id="CAD7227892.1"/>
    </source>
</evidence>
<dbReference type="AlphaFoldDB" id="A0A7R8ZQI7"/>
<dbReference type="PROSITE" id="PS50294">
    <property type="entry name" value="WD_REPEATS_REGION"/>
    <property type="match status" value="2"/>
</dbReference>
<dbReference type="SUPFAM" id="SSF47781">
    <property type="entry name" value="RuvA domain 2-like"/>
    <property type="match status" value="1"/>
</dbReference>
<dbReference type="NCBIfam" id="TIGR00426">
    <property type="entry name" value="competence protein ComEA helix-hairpin-helix repeat region"/>
    <property type="match status" value="1"/>
</dbReference>
<feature type="compositionally biased region" description="Low complexity" evidence="3">
    <location>
        <begin position="148"/>
        <end position="169"/>
    </location>
</feature>
<dbReference type="Gene3D" id="1.20.1280.50">
    <property type="match status" value="1"/>
</dbReference>
<feature type="compositionally biased region" description="Low complexity" evidence="3">
    <location>
        <begin position="782"/>
        <end position="791"/>
    </location>
</feature>
<dbReference type="PROSITE" id="PS50181">
    <property type="entry name" value="FBOX"/>
    <property type="match status" value="1"/>
</dbReference>
<dbReference type="InterPro" id="IPR015943">
    <property type="entry name" value="WD40/YVTN_repeat-like_dom_sf"/>
</dbReference>
<dbReference type="GO" id="GO:0010992">
    <property type="term" value="P:ubiquitin recycling"/>
    <property type="evidence" value="ECO:0007669"/>
    <property type="project" value="TreeGrafter"/>
</dbReference>
<feature type="compositionally biased region" description="Acidic residues" evidence="3">
    <location>
        <begin position="225"/>
        <end position="237"/>
    </location>
</feature>
<dbReference type="CDD" id="cd22133">
    <property type="entry name" value="F-box_FBXW7"/>
    <property type="match status" value="1"/>
</dbReference>
<feature type="domain" description="F-box" evidence="4">
    <location>
        <begin position="462"/>
        <end position="508"/>
    </location>
</feature>
<feature type="compositionally biased region" description="Low complexity" evidence="3">
    <location>
        <begin position="370"/>
        <end position="385"/>
    </location>
</feature>
<sequence length="819" mass="88003">MEESGGSGDDSLMDMTGSSSPQPDAESTPADSSSSIRRCSAKRDQVPKDAVDINEATVDILSSLAGVGRSKAEAIVQTRESLGGFTTVEDLLLCPGIGRSLLELNRTALLCRVRSSSGAPGASLGSGDAGSLLVDAAAALHSRRRKSAPSPSSPQGSTSSSSSSRQTMTPSPPQGKNGRALPHHSASLSKPSEESMQVEEGRMDTPSAEEDFKGPSTRSILAMSMDEEEEEEEDGETDSPSPRGCEDSPSPSALPPQRYPSLPVSSCLKKDGDTTSRLSSKDGGNGVSFLHRSHSSVANPSPQQTSTVGLPGGERMDQECGDSTSASKMRITNSGKRVMIRRRCKSGSSQASSSLSHAATPASSPLAGDSLCSSRSVGSSGAASCEGYPPSRGSKRPCASSPDAELSAEKSRVNAPGLTDWLVQYDNWTPSQRITALNALIEAAETNEIRHMMRVIEPQFQRDFISLLPKELALYVLCFLRPPDLLKASQTCRYWRILAEDNILWREKCQEAGIADWKKVVHERTRVRTVSPVSSSGSSAVDIPSPSPWKAAFLRLTRIETNWRSHPIKRLRVLKGHDDHVITCLQFSGHRIVSGSDDNTLKVWSAITGKCLRTLTGHTGGVWSSQMSGSIVVSGSTDRTLKVWDADNGECVHTLYGHTSTVRCMHLHGNKVVSGSRDASLRMWDINTGRCLHVLQVWISEHVEIDPISCMELKDNILVSGNADSTVKVWNVLTGQCLQTLSDPTKLVCAVGSRHGTEETKLLVLDFDEDLNYGGYQSVLDSVDSQDSRSSSPEETIIADNDEEWSIRSLRGSPPGSLP</sequence>
<dbReference type="InterPro" id="IPR010994">
    <property type="entry name" value="RuvA_2-like"/>
</dbReference>
<dbReference type="SUPFAM" id="SSF81383">
    <property type="entry name" value="F-box domain"/>
    <property type="match status" value="1"/>
</dbReference>
<dbReference type="FunFam" id="1.20.1280.50:FF:000133">
    <property type="entry name" value="F-box and WD repeat domain-containing 7"/>
    <property type="match status" value="1"/>
</dbReference>
<keyword evidence="1" id="KW-0853">WD repeat</keyword>
<feature type="compositionally biased region" description="Polar residues" evidence="3">
    <location>
        <begin position="321"/>
        <end position="335"/>
    </location>
</feature>
<dbReference type="InterPro" id="IPR036322">
    <property type="entry name" value="WD40_repeat_dom_sf"/>
</dbReference>
<dbReference type="Pfam" id="PF00400">
    <property type="entry name" value="WD40"/>
    <property type="match status" value="4"/>
</dbReference>
<dbReference type="InterPro" id="IPR004509">
    <property type="entry name" value="Competence_ComEA_HhH"/>
</dbReference>
<dbReference type="Pfam" id="PF12937">
    <property type="entry name" value="F-box-like"/>
    <property type="match status" value="1"/>
</dbReference>
<dbReference type="InterPro" id="IPR020472">
    <property type="entry name" value="WD40_PAC1"/>
</dbReference>
<dbReference type="GO" id="GO:0005737">
    <property type="term" value="C:cytoplasm"/>
    <property type="evidence" value="ECO:0007669"/>
    <property type="project" value="TreeGrafter"/>
</dbReference>
<dbReference type="SUPFAM" id="SSF50978">
    <property type="entry name" value="WD40 repeat-like"/>
    <property type="match status" value="1"/>
</dbReference>
<evidence type="ECO:0000256" key="1">
    <source>
        <dbReference type="ARBA" id="ARBA00022574"/>
    </source>
</evidence>
<dbReference type="SMART" id="SM00256">
    <property type="entry name" value="FBOX"/>
    <property type="match status" value="1"/>
</dbReference>
<dbReference type="Gene3D" id="2.130.10.10">
    <property type="entry name" value="YVTN repeat-like/Quinoprotein amine dehydrogenase"/>
    <property type="match status" value="1"/>
</dbReference>
<dbReference type="PANTHER" id="PTHR19849">
    <property type="entry name" value="PHOSPHOLIPASE A-2-ACTIVATING PROTEIN"/>
    <property type="match status" value="1"/>
</dbReference>
<feature type="compositionally biased region" description="Low complexity" evidence="3">
    <location>
        <begin position="346"/>
        <end position="359"/>
    </location>
</feature>
<name>A0A7R8ZQI7_9CRUS</name>
<evidence type="ECO:0000256" key="2">
    <source>
        <dbReference type="ARBA" id="ARBA00022737"/>
    </source>
</evidence>
<keyword evidence="2" id="KW-0677">Repeat</keyword>
<feature type="compositionally biased region" description="Polar residues" evidence="3">
    <location>
        <begin position="295"/>
        <end position="308"/>
    </location>
</feature>
<dbReference type="Pfam" id="PF12836">
    <property type="entry name" value="HHH_3"/>
    <property type="match status" value="1"/>
</dbReference>
<dbReference type="PANTHER" id="PTHR19849:SF1">
    <property type="entry name" value="F-BOX_WD REPEAT-CONTAINING PROTEIN 7"/>
    <property type="match status" value="1"/>
</dbReference>
<evidence type="ECO:0000259" key="4">
    <source>
        <dbReference type="PROSITE" id="PS50181"/>
    </source>
</evidence>
<dbReference type="GO" id="GO:0043161">
    <property type="term" value="P:proteasome-mediated ubiquitin-dependent protein catabolic process"/>
    <property type="evidence" value="ECO:0007669"/>
    <property type="project" value="TreeGrafter"/>
</dbReference>
<dbReference type="SMART" id="SM00320">
    <property type="entry name" value="WD40"/>
    <property type="match status" value="4"/>
</dbReference>
<dbReference type="InterPro" id="IPR019775">
    <property type="entry name" value="WD40_repeat_CS"/>
</dbReference>
<gene>
    <name evidence="5" type="ORF">CTOB1V02_LOCUS5786</name>
</gene>